<dbReference type="Pfam" id="PF11751">
    <property type="entry name" value="PorP_SprF"/>
    <property type="match status" value="1"/>
</dbReference>
<sequence length="300" mass="32745">MRIVIIAVLLLGSYIANAQIESMYSMYRLNPLIASPAFAGEVEHQGEIIAMNRQQWVGIQGAPRTMGFTGNFKWKPNTGLGFVFLSDVSGPSKIMTAAGDFAYQVKLNESWKVSGGVRVGMSSLGLDYDGIQVVDPTDPVFQGSRTTGMKFNTGWGLRLANNKGLFVAISQPRVIGYDFGSGNGGYKDVTYHYVNAGTTVRLSNSLALQPSFMARIAKDVPVSWDVNVNARIGNAFDTGISYRHKDSYGARLGVQASPKIYLTYIYEMPISSLSKVTLQSHEIAIRLSIFKKDAPTESAK</sequence>
<name>A0A4Q9BG91_9BACT</name>
<accession>A0A4Q9BG91</accession>
<dbReference type="InterPro" id="IPR019861">
    <property type="entry name" value="PorP/SprF_Bacteroidetes"/>
</dbReference>
<dbReference type="NCBIfam" id="TIGR03519">
    <property type="entry name" value="T9SS_PorP_fam"/>
    <property type="match status" value="1"/>
</dbReference>
<dbReference type="RefSeq" id="WP_130922458.1">
    <property type="nucleotide sequence ID" value="NZ_JAANOL010000003.1"/>
</dbReference>
<reference evidence="1 2" key="1">
    <citation type="submission" date="2019-02" db="EMBL/GenBank/DDBJ databases">
        <title>Genome of a new Bacteroidetes strain.</title>
        <authorList>
            <person name="Pitt A."/>
        </authorList>
    </citation>
    <scope>NUCLEOTIDE SEQUENCE [LARGE SCALE GENOMIC DNA]</scope>
    <source>
        <strain evidence="1 2">103A-SOEBACH</strain>
    </source>
</reference>
<organism evidence="1 2">
    <name type="scientific">Aquirufa antheringensis</name>
    <dbReference type="NCBI Taxonomy" id="2516559"/>
    <lineage>
        <taxon>Bacteria</taxon>
        <taxon>Pseudomonadati</taxon>
        <taxon>Bacteroidota</taxon>
        <taxon>Cytophagia</taxon>
        <taxon>Cytophagales</taxon>
        <taxon>Flectobacillaceae</taxon>
        <taxon>Aquirufa</taxon>
    </lineage>
</organism>
<dbReference type="Proteomes" id="UP000293583">
    <property type="component" value="Unassembled WGS sequence"/>
</dbReference>
<evidence type="ECO:0000313" key="1">
    <source>
        <dbReference type="EMBL" id="TBH75282.1"/>
    </source>
</evidence>
<keyword evidence="2" id="KW-1185">Reference proteome</keyword>
<comment type="caution">
    <text evidence="1">The sequence shown here is derived from an EMBL/GenBank/DDBJ whole genome shotgun (WGS) entry which is preliminary data.</text>
</comment>
<proteinExistence type="predicted"/>
<evidence type="ECO:0000313" key="2">
    <source>
        <dbReference type="Proteomes" id="UP000293583"/>
    </source>
</evidence>
<dbReference type="AlphaFoldDB" id="A0A4Q9BG91"/>
<dbReference type="EMBL" id="SEWY01000001">
    <property type="protein sequence ID" value="TBH75282.1"/>
    <property type="molecule type" value="Genomic_DNA"/>
</dbReference>
<dbReference type="OrthoDB" id="1114455at2"/>
<gene>
    <name evidence="1" type="ORF">EWU20_01530</name>
</gene>
<protein>
    <submittedName>
        <fullName evidence="1">Type IX secretion system membrane protein PorP/SprF</fullName>
    </submittedName>
</protein>